<evidence type="ECO:0008006" key="3">
    <source>
        <dbReference type="Google" id="ProtNLM"/>
    </source>
</evidence>
<proteinExistence type="predicted"/>
<protein>
    <recommendedName>
        <fullName evidence="3">Outer membrane protein beta-barrel domain-containing protein</fullName>
    </recommendedName>
</protein>
<dbReference type="EMBL" id="ASJR01000003">
    <property type="protein sequence ID" value="ERP39039.1"/>
    <property type="molecule type" value="Genomic_DNA"/>
</dbReference>
<dbReference type="Proteomes" id="UP000017148">
    <property type="component" value="Unassembled WGS sequence"/>
</dbReference>
<sequence length="188" mass="20636">MKKSMFCIFCIWVSLWGTPRTWGGRAGGGVRYDDMRMCVATDSGVAGGPMADIAVTAGYEISGDKLLRLSVPLMRPLLFGLRFDMVQFEPDITLEYYRNVDESLKRYFGPGAGVSLHYGPDYSSGTGDDRGDDFWAVGPYFSFVKGVKFIDSNSSLGLRGAYTPLVPLDSDRSVGTVLSIAIEYGRTF</sequence>
<keyword evidence="2" id="KW-1185">Reference proteome</keyword>
<organism evidence="1 2">
    <name type="scientific">Chitinivibrio alkaliphilus ACht1</name>
    <dbReference type="NCBI Taxonomy" id="1313304"/>
    <lineage>
        <taxon>Bacteria</taxon>
        <taxon>Pseudomonadati</taxon>
        <taxon>Fibrobacterota</taxon>
        <taxon>Chitinivibrionia</taxon>
        <taxon>Chitinivibrionales</taxon>
        <taxon>Chitinivibrionaceae</taxon>
        <taxon>Chitinivibrio</taxon>
    </lineage>
</organism>
<reference evidence="1 2" key="1">
    <citation type="journal article" date="2013" name="Environ. Microbiol.">
        <title>Genome analysis of Chitinivibrio alkaliphilus gen. nov., sp. nov., a novel extremely haloalkaliphilic anaerobic chitinolytic bacterium from the candidate phylum Termite Group 3.</title>
        <authorList>
            <person name="Sorokin D.Y."/>
            <person name="Gumerov V.M."/>
            <person name="Rakitin A.L."/>
            <person name="Beletsky A.V."/>
            <person name="Damste J.S."/>
            <person name="Muyzer G."/>
            <person name="Mardanov A.V."/>
            <person name="Ravin N.V."/>
        </authorList>
    </citation>
    <scope>NUCLEOTIDE SEQUENCE [LARGE SCALE GENOMIC DNA]</scope>
    <source>
        <strain evidence="1 2">ACht1</strain>
    </source>
</reference>
<gene>
    <name evidence="1" type="ORF">CALK_0533</name>
</gene>
<dbReference type="AlphaFoldDB" id="U7D9H1"/>
<evidence type="ECO:0000313" key="2">
    <source>
        <dbReference type="Proteomes" id="UP000017148"/>
    </source>
</evidence>
<dbReference type="RefSeq" id="WP_022636067.1">
    <property type="nucleotide sequence ID" value="NZ_ASJR01000003.1"/>
</dbReference>
<dbReference type="OrthoDB" id="9855176at2"/>
<name>U7D9H1_9BACT</name>
<accession>U7D9H1</accession>
<comment type="caution">
    <text evidence="1">The sequence shown here is derived from an EMBL/GenBank/DDBJ whole genome shotgun (WGS) entry which is preliminary data.</text>
</comment>
<evidence type="ECO:0000313" key="1">
    <source>
        <dbReference type="EMBL" id="ERP39039.1"/>
    </source>
</evidence>